<evidence type="ECO:0000313" key="5">
    <source>
        <dbReference type="Proteomes" id="UP000566813"/>
    </source>
</evidence>
<dbReference type="EMBL" id="JACLAW010000005">
    <property type="protein sequence ID" value="MBC2665519.1"/>
    <property type="molecule type" value="Genomic_DNA"/>
</dbReference>
<dbReference type="Gene3D" id="2.60.120.10">
    <property type="entry name" value="Jelly Rolls"/>
    <property type="match status" value="2"/>
</dbReference>
<dbReference type="InterPro" id="IPR013096">
    <property type="entry name" value="Cupin_2"/>
</dbReference>
<dbReference type="InterPro" id="IPR014710">
    <property type="entry name" value="RmlC-like_jellyroll"/>
</dbReference>
<feature type="compositionally biased region" description="Low complexity" evidence="1">
    <location>
        <begin position="294"/>
        <end position="309"/>
    </location>
</feature>
<keyword evidence="2" id="KW-0732">Signal</keyword>
<evidence type="ECO:0000259" key="3">
    <source>
        <dbReference type="Pfam" id="PF07883"/>
    </source>
</evidence>
<sequence>MKRVHLIAAALLAAAATTAPASAAPADLMTPAGPVHTSAARGPLRPVDFAPFKGRSSSEVLAGPASGLDSSWVIYTRLAPRAAPLGSISLPVDHTYLVLKGQANVEIGNERFVIKPETMVLLPAGTPHRIWNASGEEADVFEVITPAPQRDLAGLIRPAAPRRVPNAASLVRVAPPLGELAGGTGHASLNERILASRATGSLNVLERLNDMLPGGGRTETHLHPFDQVYFVRKGEMAVIYGMKTYVAKANTLVVLPVGVVHNNTNASNSVQSIVTLLLPEPEKGQPLGQGVTLSGSAAAAAPQRGAAQP</sequence>
<dbReference type="AlphaFoldDB" id="A0A7X1KLF1"/>
<reference evidence="4 5" key="1">
    <citation type="submission" date="2020-08" db="EMBL/GenBank/DDBJ databases">
        <title>The genome sequence of type strain Novosphingobium flavum NBRC 111647.</title>
        <authorList>
            <person name="Liu Y."/>
        </authorList>
    </citation>
    <scope>NUCLEOTIDE SEQUENCE [LARGE SCALE GENOMIC DNA]</scope>
    <source>
        <strain evidence="4 5">NBRC 111647</strain>
    </source>
</reference>
<dbReference type="PANTHER" id="PTHR36440:SF1">
    <property type="entry name" value="PUTATIVE (AFU_ORTHOLOGUE AFUA_8G07350)-RELATED"/>
    <property type="match status" value="1"/>
</dbReference>
<organism evidence="4 5">
    <name type="scientific">Novosphingobium flavum</name>
    <dbReference type="NCBI Taxonomy" id="1778672"/>
    <lineage>
        <taxon>Bacteria</taxon>
        <taxon>Pseudomonadati</taxon>
        <taxon>Pseudomonadota</taxon>
        <taxon>Alphaproteobacteria</taxon>
        <taxon>Sphingomonadales</taxon>
        <taxon>Sphingomonadaceae</taxon>
        <taxon>Novosphingobium</taxon>
    </lineage>
</organism>
<dbReference type="InterPro" id="IPR011051">
    <property type="entry name" value="RmlC_Cupin_sf"/>
</dbReference>
<dbReference type="PANTHER" id="PTHR36440">
    <property type="entry name" value="PUTATIVE (AFU_ORTHOLOGUE AFUA_8G07350)-RELATED"/>
    <property type="match status" value="1"/>
</dbReference>
<feature type="domain" description="Cupin type-2" evidence="3">
    <location>
        <begin position="211"/>
        <end position="269"/>
    </location>
</feature>
<gene>
    <name evidence="4" type="ORF">H7F51_08290</name>
</gene>
<feature type="region of interest" description="Disordered" evidence="1">
    <location>
        <begin position="285"/>
        <end position="309"/>
    </location>
</feature>
<feature type="domain" description="Cupin type-2" evidence="3">
    <location>
        <begin position="93"/>
        <end position="143"/>
    </location>
</feature>
<evidence type="ECO:0000313" key="4">
    <source>
        <dbReference type="EMBL" id="MBC2665519.1"/>
    </source>
</evidence>
<evidence type="ECO:0000256" key="2">
    <source>
        <dbReference type="SAM" id="SignalP"/>
    </source>
</evidence>
<proteinExistence type="predicted"/>
<dbReference type="Proteomes" id="UP000566813">
    <property type="component" value="Unassembled WGS sequence"/>
</dbReference>
<dbReference type="RefSeq" id="WP_185663773.1">
    <property type="nucleotide sequence ID" value="NZ_JACLAW010000005.1"/>
</dbReference>
<name>A0A7X1KLF1_9SPHN</name>
<dbReference type="Pfam" id="PF07883">
    <property type="entry name" value="Cupin_2"/>
    <property type="match status" value="2"/>
</dbReference>
<protein>
    <submittedName>
        <fullName evidence="4">Cupin domain-containing protein</fullName>
    </submittedName>
</protein>
<feature type="signal peptide" evidence="2">
    <location>
        <begin position="1"/>
        <end position="23"/>
    </location>
</feature>
<dbReference type="SUPFAM" id="SSF51182">
    <property type="entry name" value="RmlC-like cupins"/>
    <property type="match status" value="1"/>
</dbReference>
<evidence type="ECO:0000256" key="1">
    <source>
        <dbReference type="SAM" id="MobiDB-lite"/>
    </source>
</evidence>
<accession>A0A7X1KLF1</accession>
<feature type="chain" id="PRO_5030943344" evidence="2">
    <location>
        <begin position="24"/>
        <end position="309"/>
    </location>
</feature>
<comment type="caution">
    <text evidence="4">The sequence shown here is derived from an EMBL/GenBank/DDBJ whole genome shotgun (WGS) entry which is preliminary data.</text>
</comment>
<keyword evidence="5" id="KW-1185">Reference proteome</keyword>
<dbReference type="InterPro" id="IPR053146">
    <property type="entry name" value="QDO-like"/>
</dbReference>